<evidence type="ECO:0000313" key="2">
    <source>
        <dbReference type="EMBL" id="KAK2558168.1"/>
    </source>
</evidence>
<protein>
    <submittedName>
        <fullName evidence="2">Uncharacterized protein</fullName>
    </submittedName>
</protein>
<accession>A0AAD9V1V8</accession>
<reference evidence="2" key="1">
    <citation type="journal article" date="2023" name="G3 (Bethesda)">
        <title>Whole genome assembly and annotation of the endangered Caribbean coral Acropora cervicornis.</title>
        <authorList>
            <person name="Selwyn J.D."/>
            <person name="Vollmer S.V."/>
        </authorList>
    </citation>
    <scope>NUCLEOTIDE SEQUENCE</scope>
    <source>
        <strain evidence="2">K2</strain>
    </source>
</reference>
<reference evidence="2" key="2">
    <citation type="journal article" date="2023" name="Science">
        <title>Genomic signatures of disease resistance in endangered staghorn corals.</title>
        <authorList>
            <person name="Vollmer S.V."/>
            <person name="Selwyn J.D."/>
            <person name="Despard B.A."/>
            <person name="Roesel C.L."/>
        </authorList>
    </citation>
    <scope>NUCLEOTIDE SEQUENCE</scope>
    <source>
        <strain evidence="2">K2</strain>
    </source>
</reference>
<name>A0AAD9V1V8_ACRCE</name>
<dbReference type="EMBL" id="JARQWQ010000045">
    <property type="protein sequence ID" value="KAK2558168.1"/>
    <property type="molecule type" value="Genomic_DNA"/>
</dbReference>
<proteinExistence type="predicted"/>
<evidence type="ECO:0000313" key="3">
    <source>
        <dbReference type="Proteomes" id="UP001249851"/>
    </source>
</evidence>
<evidence type="ECO:0000256" key="1">
    <source>
        <dbReference type="SAM" id="SignalP"/>
    </source>
</evidence>
<keyword evidence="3" id="KW-1185">Reference proteome</keyword>
<gene>
    <name evidence="2" type="ORF">P5673_019282</name>
</gene>
<sequence>MESFLFIILANFLLAESRVFLGQKDKWIRSFAEPRKMFIPSSQTSCSCADGLSCEVFMKFGSEEFYRCMKKEEYRD</sequence>
<organism evidence="2 3">
    <name type="scientific">Acropora cervicornis</name>
    <name type="common">Staghorn coral</name>
    <dbReference type="NCBI Taxonomy" id="6130"/>
    <lineage>
        <taxon>Eukaryota</taxon>
        <taxon>Metazoa</taxon>
        <taxon>Cnidaria</taxon>
        <taxon>Anthozoa</taxon>
        <taxon>Hexacorallia</taxon>
        <taxon>Scleractinia</taxon>
        <taxon>Astrocoeniina</taxon>
        <taxon>Acroporidae</taxon>
        <taxon>Acropora</taxon>
    </lineage>
</organism>
<comment type="caution">
    <text evidence="2">The sequence shown here is derived from an EMBL/GenBank/DDBJ whole genome shotgun (WGS) entry which is preliminary data.</text>
</comment>
<feature type="chain" id="PRO_5041912367" evidence="1">
    <location>
        <begin position="18"/>
        <end position="76"/>
    </location>
</feature>
<dbReference type="AlphaFoldDB" id="A0AAD9V1V8"/>
<dbReference type="Proteomes" id="UP001249851">
    <property type="component" value="Unassembled WGS sequence"/>
</dbReference>
<keyword evidence="1" id="KW-0732">Signal</keyword>
<feature type="signal peptide" evidence="1">
    <location>
        <begin position="1"/>
        <end position="17"/>
    </location>
</feature>